<dbReference type="AlphaFoldDB" id="A0A9N8WED0"/>
<dbReference type="GO" id="GO:0043240">
    <property type="term" value="C:Fanconi anaemia nuclear complex"/>
    <property type="evidence" value="ECO:0007669"/>
    <property type="project" value="InterPro"/>
</dbReference>
<dbReference type="Proteomes" id="UP000789572">
    <property type="component" value="Unassembled WGS sequence"/>
</dbReference>
<reference evidence="1" key="1">
    <citation type="submission" date="2021-06" db="EMBL/GenBank/DDBJ databases">
        <authorList>
            <person name="Kallberg Y."/>
            <person name="Tangrot J."/>
            <person name="Rosling A."/>
        </authorList>
    </citation>
    <scope>NUCLEOTIDE SEQUENCE</scope>
    <source>
        <strain evidence="1">IA702</strain>
    </source>
</reference>
<name>A0A9N8WED0_9GLOM</name>
<dbReference type="InterPro" id="IPR035428">
    <property type="entry name" value="FANCF"/>
</dbReference>
<dbReference type="Pfam" id="PF11107">
    <property type="entry name" value="FANCF"/>
    <property type="match status" value="1"/>
</dbReference>
<dbReference type="OrthoDB" id="2244689at2759"/>
<proteinExistence type="predicted"/>
<dbReference type="Gene3D" id="1.25.40.490">
    <property type="match status" value="1"/>
</dbReference>
<dbReference type="InterPro" id="IPR038505">
    <property type="entry name" value="FANCF_C_sf"/>
</dbReference>
<dbReference type="GO" id="GO:0036297">
    <property type="term" value="P:interstrand cross-link repair"/>
    <property type="evidence" value="ECO:0007669"/>
    <property type="project" value="InterPro"/>
</dbReference>
<gene>
    <name evidence="1" type="ORF">POCULU_LOCUS1853</name>
</gene>
<keyword evidence="2" id="KW-1185">Reference proteome</keyword>
<organism evidence="1 2">
    <name type="scientific">Paraglomus occultum</name>
    <dbReference type="NCBI Taxonomy" id="144539"/>
    <lineage>
        <taxon>Eukaryota</taxon>
        <taxon>Fungi</taxon>
        <taxon>Fungi incertae sedis</taxon>
        <taxon>Mucoromycota</taxon>
        <taxon>Glomeromycotina</taxon>
        <taxon>Glomeromycetes</taxon>
        <taxon>Paraglomerales</taxon>
        <taxon>Paraglomeraceae</taxon>
        <taxon>Paraglomus</taxon>
    </lineage>
</organism>
<protein>
    <submittedName>
        <fullName evidence="1">8904_t:CDS:1</fullName>
    </submittedName>
</protein>
<dbReference type="EMBL" id="CAJVPJ010000152">
    <property type="protein sequence ID" value="CAG8486933.1"/>
    <property type="molecule type" value="Genomic_DNA"/>
</dbReference>
<evidence type="ECO:0000313" key="1">
    <source>
        <dbReference type="EMBL" id="CAG8486933.1"/>
    </source>
</evidence>
<comment type="caution">
    <text evidence="1">The sequence shown here is derived from an EMBL/GenBank/DDBJ whole genome shotgun (WGS) entry which is preliminary data.</text>
</comment>
<sequence>MSSLVDHLIQLSDILTISTTSAVASWDLAFLKRALFHASSVEVDLLYYPEDETESAYREVVERAKSQKRCPPQPYAEFTMAYRELCRRLLRNRYLKKELYAVLLNEYRFQIDGLMDIKENISQARCITTERNCDVQACGKTAAVSDLLADIENTFREEIAQLPHNPADSRVVIAAIKYKHQFELLSTTIERRAAARLLLKDFCPLFANDKADTFTIKELKKELNIIASHSDGMMEIIVHAALLSAQASTENIPNELYAIIQEWILAVAMNERNSSVLKSQLWTVHPWLLAQLSLFLPAFFNIYTQHLIQFIRQLQAQGSISTARLPDNEAEQNSAINRMLECWQALIYQSDFLNEKVTEILAGEWTRCNSQSVPGMTVMNTHVWKEFFARLGI</sequence>
<accession>A0A9N8WED0</accession>
<evidence type="ECO:0000313" key="2">
    <source>
        <dbReference type="Proteomes" id="UP000789572"/>
    </source>
</evidence>